<dbReference type="GO" id="GO:0005524">
    <property type="term" value="F:ATP binding"/>
    <property type="evidence" value="ECO:0007669"/>
    <property type="project" value="UniProtKB-KW"/>
</dbReference>
<dbReference type="PANTHER" id="PTHR43392">
    <property type="entry name" value="AAA-TYPE ATPASE FAMILY PROTEIN / ANKYRIN REPEAT FAMILY PROTEIN"/>
    <property type="match status" value="1"/>
</dbReference>
<dbReference type="InterPro" id="IPR041627">
    <property type="entry name" value="AAA_lid_6"/>
</dbReference>
<evidence type="ECO:0000256" key="3">
    <source>
        <dbReference type="ARBA" id="ARBA00022840"/>
    </source>
</evidence>
<name>A0A553ZQD8_9ACTN</name>
<keyword evidence="6" id="KW-1185">Reference proteome</keyword>
<evidence type="ECO:0000259" key="4">
    <source>
        <dbReference type="SMART" id="SM00382"/>
    </source>
</evidence>
<feature type="domain" description="AAA+ ATPase" evidence="4">
    <location>
        <begin position="589"/>
        <end position="729"/>
    </location>
</feature>
<dbReference type="InterPro" id="IPR039448">
    <property type="entry name" value="Beta_helix"/>
</dbReference>
<dbReference type="InterPro" id="IPR012334">
    <property type="entry name" value="Pectin_lyas_fold"/>
</dbReference>
<dbReference type="RefSeq" id="WP_143940387.1">
    <property type="nucleotide sequence ID" value="NZ_VKLS01000017.1"/>
</dbReference>
<dbReference type="Proteomes" id="UP000320888">
    <property type="component" value="Unassembled WGS sequence"/>
</dbReference>
<gene>
    <name evidence="5" type="ORF">FNZ23_03305</name>
</gene>
<dbReference type="GO" id="GO:0016887">
    <property type="term" value="F:ATP hydrolysis activity"/>
    <property type="evidence" value="ECO:0007669"/>
    <property type="project" value="InterPro"/>
</dbReference>
<evidence type="ECO:0000313" key="5">
    <source>
        <dbReference type="EMBL" id="TSB43633.1"/>
    </source>
</evidence>
<feature type="domain" description="AAA+ ATPase" evidence="4">
    <location>
        <begin position="872"/>
        <end position="1012"/>
    </location>
</feature>
<dbReference type="PANTHER" id="PTHR43392:SF2">
    <property type="entry name" value="AAA-TYPE ATPASE FAMILY PROTEIN _ ANKYRIN REPEAT FAMILY PROTEIN"/>
    <property type="match status" value="1"/>
</dbReference>
<dbReference type="Gene3D" id="3.40.50.300">
    <property type="entry name" value="P-loop containing nucleotide triphosphate hydrolases"/>
    <property type="match status" value="2"/>
</dbReference>
<sequence>MARHLLIVDPDGVDGHRTIAEAIQAARSGAVISVRAGRYEENLVVTKMVTLVAHEAGAAVDIAPRTGSAVQVLAEAVKLSGLRLRSDDTELPVVDVPRGQAALDDCEITGASWTALLSREEGSLAMRNCHVVNQAGAGIVDISRAPSIIENCLLERLGSSGVVIGEDADPVVRGCTVRDARGNGVLANGRARGTVEDCTLTTTGKPAVALEEDSATRIARCHLRDTVIGLHLSTTSQVTVEECTVSGTSSHGVTLGGDTDPVLRGVRVERSDGHGIVVTGHARGTFTDCVVEDAAGSGVVAEESAAPVLTGLTLRGCAAESLLLAGDGAARVDRAEITAAKGTGILIDGQAAPVLRRVTVTDPEGHALEVRSTGRAQIEDGELTGAGRCGVSLAEGARPTLQATAVRGAKRAGVLVGPRAAATLLDCEIAAAGEDGVTLEEEAELTAVRTWVHDAKANGVRVGPKARGALNGCRLTDNAGDGARVETDKRVRVTGCTVTGNGGAGVRQTSPDGEISVEDLTSGDNADPDIWGEAAAAAGPGGGVDTRGPLAKLDALVGLQGVKEQVNMLVNLNRLARRRREAGLPVPNNSRHVVFAGPPGTGKTTVARLYGSILAALGVLRSGHLVEVSRADLVAKIVGGTALKTTEVFEKALGGVLFIDEAYTLTAQEGSGANFGQEAVDTLVKLMEDHRDEVVVIAAGYTSQMSNFLDSNPGLGSRFSRTIEFENYTVPELVTIVRNQCEAHRYTLAEETEKALAVHFERMHKDESFGNARAARKVFEEMVDRQAFRLAEMAEVSQDDLTTFVPSDVGKQAAAAVGAGTVQHDNEALDEVLGRLRAMTGLEAVKNEVEDLVNLLGTARRRQAAGLPATSVGHHLIFAGPPGTGKTTVARLYGELLGSLGVLPRGQLVEVARADLVGRYVGHTAQLTRDVFSRARGGVLFIDEAYTLTPSGGASNDFGQEAVDTLVKLMEDHRGDVAVVAAGYSGEMERFLASNPGLASRFSRTVHFEDYTTDELLSIVLGTCERDGYACVPETVEGLRRHFEQVERGEDFGNARYARKVMEAMVTRQASRLSRMPEAGVEELRRLLPQDLASANL</sequence>
<comment type="caution">
    <text evidence="5">The sequence shown here is derived from an EMBL/GenBank/DDBJ whole genome shotgun (WGS) entry which is preliminary data.</text>
</comment>
<dbReference type="InterPro" id="IPR000641">
    <property type="entry name" value="CbxX/CfxQ"/>
</dbReference>
<proteinExistence type="inferred from homology"/>
<dbReference type="AlphaFoldDB" id="A0A553ZQD8"/>
<dbReference type="FunFam" id="3.40.50.300:FF:000216">
    <property type="entry name" value="Type VII secretion ATPase EccA"/>
    <property type="match status" value="2"/>
</dbReference>
<reference evidence="5 6" key="1">
    <citation type="submission" date="2019-07" db="EMBL/GenBank/DDBJ databases">
        <title>Draft genome for Streptomyces benahoarensis MZ03-48.</title>
        <authorList>
            <person name="Gonzalez-Pimentel J.L."/>
        </authorList>
    </citation>
    <scope>NUCLEOTIDE SEQUENCE [LARGE SCALE GENOMIC DNA]</scope>
    <source>
        <strain evidence="5 6">MZ03-48</strain>
    </source>
</reference>
<dbReference type="SMART" id="SM00382">
    <property type="entry name" value="AAA"/>
    <property type="match status" value="2"/>
</dbReference>
<dbReference type="InterPro" id="IPR011050">
    <property type="entry name" value="Pectin_lyase_fold/virulence"/>
</dbReference>
<accession>A0A553ZQD8</accession>
<evidence type="ECO:0000256" key="2">
    <source>
        <dbReference type="ARBA" id="ARBA00022741"/>
    </source>
</evidence>
<dbReference type="InterPro" id="IPR050773">
    <property type="entry name" value="CbxX/CfxQ_RuBisCO_ESX"/>
</dbReference>
<dbReference type="Pfam" id="PF13229">
    <property type="entry name" value="Beta_helix"/>
    <property type="match status" value="2"/>
</dbReference>
<evidence type="ECO:0000256" key="1">
    <source>
        <dbReference type="ARBA" id="ARBA00010378"/>
    </source>
</evidence>
<evidence type="ECO:0000313" key="6">
    <source>
        <dbReference type="Proteomes" id="UP000320888"/>
    </source>
</evidence>
<dbReference type="InterPro" id="IPR003959">
    <property type="entry name" value="ATPase_AAA_core"/>
</dbReference>
<comment type="similarity">
    <text evidence="1">Belongs to the CbxX/CfxQ family.</text>
</comment>
<dbReference type="PRINTS" id="PR00819">
    <property type="entry name" value="CBXCFQXSUPER"/>
</dbReference>
<dbReference type="OrthoDB" id="9806903at2"/>
<keyword evidence="2" id="KW-0547">Nucleotide-binding</keyword>
<dbReference type="InterPro" id="IPR003593">
    <property type="entry name" value="AAA+_ATPase"/>
</dbReference>
<keyword evidence="3" id="KW-0067">ATP-binding</keyword>
<dbReference type="EMBL" id="VKLS01000017">
    <property type="protein sequence ID" value="TSB43633.1"/>
    <property type="molecule type" value="Genomic_DNA"/>
</dbReference>
<organism evidence="5 6">
    <name type="scientific">Streptomyces benahoarensis</name>
    <dbReference type="NCBI Taxonomy" id="2595054"/>
    <lineage>
        <taxon>Bacteria</taxon>
        <taxon>Bacillati</taxon>
        <taxon>Actinomycetota</taxon>
        <taxon>Actinomycetes</taxon>
        <taxon>Kitasatosporales</taxon>
        <taxon>Streptomycetaceae</taxon>
        <taxon>Streptomyces</taxon>
    </lineage>
</organism>
<dbReference type="SUPFAM" id="SSF52540">
    <property type="entry name" value="P-loop containing nucleoside triphosphate hydrolases"/>
    <property type="match status" value="2"/>
</dbReference>
<dbReference type="SUPFAM" id="SSF51126">
    <property type="entry name" value="Pectin lyase-like"/>
    <property type="match status" value="3"/>
</dbReference>
<dbReference type="InterPro" id="IPR006626">
    <property type="entry name" value="PbH1"/>
</dbReference>
<dbReference type="Pfam" id="PF17866">
    <property type="entry name" value="AAA_lid_6"/>
    <property type="match status" value="2"/>
</dbReference>
<dbReference type="Gene3D" id="2.160.20.10">
    <property type="entry name" value="Single-stranded right-handed beta-helix, Pectin lyase-like"/>
    <property type="match status" value="3"/>
</dbReference>
<dbReference type="Gene3D" id="1.10.8.60">
    <property type="match status" value="2"/>
</dbReference>
<dbReference type="SMART" id="SM00710">
    <property type="entry name" value="PbH1"/>
    <property type="match status" value="14"/>
</dbReference>
<protein>
    <submittedName>
        <fullName evidence="5">AAA family ATPase</fullName>
    </submittedName>
</protein>
<dbReference type="Pfam" id="PF00004">
    <property type="entry name" value="AAA"/>
    <property type="match status" value="2"/>
</dbReference>
<dbReference type="InterPro" id="IPR027417">
    <property type="entry name" value="P-loop_NTPase"/>
</dbReference>
<dbReference type="CDD" id="cd00009">
    <property type="entry name" value="AAA"/>
    <property type="match status" value="1"/>
</dbReference>